<keyword evidence="2" id="KW-1185">Reference proteome</keyword>
<name>A0A8T2SFB2_CERRI</name>
<sequence length="76" mass="8907">MTSIFYEHAVEEMECLHLEWLKVLWHSAVTMVVFEEITHAHVIFYTLSAENNWCAWKNYGGSVQYICYSDVTSNLS</sequence>
<evidence type="ECO:0000313" key="2">
    <source>
        <dbReference type="Proteomes" id="UP000825935"/>
    </source>
</evidence>
<evidence type="ECO:0000313" key="1">
    <source>
        <dbReference type="EMBL" id="KAH7316263.1"/>
    </source>
</evidence>
<reference evidence="1" key="1">
    <citation type="submission" date="2021-08" db="EMBL/GenBank/DDBJ databases">
        <title>WGS assembly of Ceratopteris richardii.</title>
        <authorList>
            <person name="Marchant D.B."/>
            <person name="Chen G."/>
            <person name="Jenkins J."/>
            <person name="Shu S."/>
            <person name="Leebens-Mack J."/>
            <person name="Grimwood J."/>
            <person name="Schmutz J."/>
            <person name="Soltis P."/>
            <person name="Soltis D."/>
            <person name="Chen Z.-H."/>
        </authorList>
    </citation>
    <scope>NUCLEOTIDE SEQUENCE</scope>
    <source>
        <strain evidence="1">Whitten #5841</strain>
        <tissue evidence="1">Leaf</tissue>
    </source>
</reference>
<protein>
    <submittedName>
        <fullName evidence="1">Uncharacterized protein</fullName>
    </submittedName>
</protein>
<dbReference type="Proteomes" id="UP000825935">
    <property type="component" value="Chromosome 21"/>
</dbReference>
<organism evidence="1 2">
    <name type="scientific">Ceratopteris richardii</name>
    <name type="common">Triangle waterfern</name>
    <dbReference type="NCBI Taxonomy" id="49495"/>
    <lineage>
        <taxon>Eukaryota</taxon>
        <taxon>Viridiplantae</taxon>
        <taxon>Streptophyta</taxon>
        <taxon>Embryophyta</taxon>
        <taxon>Tracheophyta</taxon>
        <taxon>Polypodiopsida</taxon>
        <taxon>Polypodiidae</taxon>
        <taxon>Polypodiales</taxon>
        <taxon>Pteridineae</taxon>
        <taxon>Pteridaceae</taxon>
        <taxon>Parkerioideae</taxon>
        <taxon>Ceratopteris</taxon>
    </lineage>
</organism>
<proteinExistence type="predicted"/>
<dbReference type="EMBL" id="CM035426">
    <property type="protein sequence ID" value="KAH7316263.1"/>
    <property type="molecule type" value="Genomic_DNA"/>
</dbReference>
<dbReference type="AlphaFoldDB" id="A0A8T2SFB2"/>
<gene>
    <name evidence="1" type="ORF">KP509_21G085800</name>
</gene>
<comment type="caution">
    <text evidence="1">The sequence shown here is derived from an EMBL/GenBank/DDBJ whole genome shotgun (WGS) entry which is preliminary data.</text>
</comment>
<accession>A0A8T2SFB2</accession>